<keyword evidence="1" id="KW-0175">Coiled coil</keyword>
<feature type="compositionally biased region" description="Gly residues" evidence="2">
    <location>
        <begin position="204"/>
        <end position="215"/>
    </location>
</feature>
<proteinExistence type="predicted"/>
<dbReference type="OrthoDB" id="2507336at2759"/>
<evidence type="ECO:0000256" key="2">
    <source>
        <dbReference type="SAM" id="MobiDB-lite"/>
    </source>
</evidence>
<dbReference type="EMBL" id="JAOTPV010000049">
    <property type="protein sequence ID" value="KAJ4467018.1"/>
    <property type="molecule type" value="Genomic_DNA"/>
</dbReference>
<accession>A0A9W8ZV00</accession>
<evidence type="ECO:0000313" key="4">
    <source>
        <dbReference type="Proteomes" id="UP001150266"/>
    </source>
</evidence>
<dbReference type="AlphaFoldDB" id="A0A9W8ZV00"/>
<keyword evidence="4" id="KW-1185">Reference proteome</keyword>
<dbReference type="Proteomes" id="UP001150266">
    <property type="component" value="Unassembled WGS sequence"/>
</dbReference>
<gene>
    <name evidence="3" type="ORF">J3R30DRAFT_2087428</name>
</gene>
<feature type="coiled-coil region" evidence="1">
    <location>
        <begin position="84"/>
        <end position="111"/>
    </location>
</feature>
<feature type="compositionally biased region" description="Basic and acidic residues" evidence="2">
    <location>
        <begin position="21"/>
        <end position="34"/>
    </location>
</feature>
<feature type="compositionally biased region" description="Basic residues" evidence="2">
    <location>
        <begin position="184"/>
        <end position="199"/>
    </location>
</feature>
<organism evidence="3 4">
    <name type="scientific">Lentinula aciculospora</name>
    <dbReference type="NCBI Taxonomy" id="153920"/>
    <lineage>
        <taxon>Eukaryota</taxon>
        <taxon>Fungi</taxon>
        <taxon>Dikarya</taxon>
        <taxon>Basidiomycota</taxon>
        <taxon>Agaricomycotina</taxon>
        <taxon>Agaricomycetes</taxon>
        <taxon>Agaricomycetidae</taxon>
        <taxon>Agaricales</taxon>
        <taxon>Marasmiineae</taxon>
        <taxon>Omphalotaceae</taxon>
        <taxon>Lentinula</taxon>
    </lineage>
</organism>
<evidence type="ECO:0000256" key="1">
    <source>
        <dbReference type="SAM" id="Coils"/>
    </source>
</evidence>
<name>A0A9W8ZV00_9AGAR</name>
<feature type="region of interest" description="Disordered" evidence="2">
    <location>
        <begin position="1"/>
        <end position="69"/>
    </location>
</feature>
<reference evidence="3" key="1">
    <citation type="submission" date="2022-08" db="EMBL/GenBank/DDBJ databases">
        <title>A Global Phylogenomic Analysis of the Shiitake Genus Lentinula.</title>
        <authorList>
            <consortium name="DOE Joint Genome Institute"/>
            <person name="Sierra-Patev S."/>
            <person name="Min B."/>
            <person name="Naranjo-Ortiz M."/>
            <person name="Looney B."/>
            <person name="Konkel Z."/>
            <person name="Slot J.C."/>
            <person name="Sakamoto Y."/>
            <person name="Steenwyk J.L."/>
            <person name="Rokas A."/>
            <person name="Carro J."/>
            <person name="Camarero S."/>
            <person name="Ferreira P."/>
            <person name="Molpeceres G."/>
            <person name="Ruiz-Duenas F.J."/>
            <person name="Serrano A."/>
            <person name="Henrissat B."/>
            <person name="Drula E."/>
            <person name="Hughes K.W."/>
            <person name="Mata J.L."/>
            <person name="Ishikawa N.K."/>
            <person name="Vargas-Isla R."/>
            <person name="Ushijima S."/>
            <person name="Smith C.A."/>
            <person name="Ahrendt S."/>
            <person name="Andreopoulos W."/>
            <person name="He G."/>
            <person name="Labutti K."/>
            <person name="Lipzen A."/>
            <person name="Ng V."/>
            <person name="Riley R."/>
            <person name="Sandor L."/>
            <person name="Barry K."/>
            <person name="Martinez A.T."/>
            <person name="Xiao Y."/>
            <person name="Gibbons J.G."/>
            <person name="Terashima K."/>
            <person name="Grigoriev I.V."/>
            <person name="Hibbett D.S."/>
        </authorList>
    </citation>
    <scope>NUCLEOTIDE SEQUENCE</scope>
    <source>
        <strain evidence="3">JLM2183</strain>
    </source>
</reference>
<protein>
    <submittedName>
        <fullName evidence="3">Uncharacterized protein</fullName>
    </submittedName>
</protein>
<evidence type="ECO:0000313" key="3">
    <source>
        <dbReference type="EMBL" id="KAJ4467018.1"/>
    </source>
</evidence>
<feature type="region of interest" description="Disordered" evidence="2">
    <location>
        <begin position="265"/>
        <end position="298"/>
    </location>
</feature>
<comment type="caution">
    <text evidence="3">The sequence shown here is derived from an EMBL/GenBank/DDBJ whole genome shotgun (WGS) entry which is preliminary data.</text>
</comment>
<feature type="region of interest" description="Disordered" evidence="2">
    <location>
        <begin position="156"/>
        <end position="224"/>
    </location>
</feature>
<feature type="compositionally biased region" description="Gly residues" evidence="2">
    <location>
        <begin position="59"/>
        <end position="68"/>
    </location>
</feature>
<feature type="compositionally biased region" description="Pro residues" evidence="2">
    <location>
        <begin position="289"/>
        <end position="298"/>
    </location>
</feature>
<sequence>MTSNSINSRRNKPGKNGSKNINKDAHIPGGHSREQSVTPSLSSSPLPGGGSGSESAAGIGIGSAGGGQPPTFTGTVPKYIYDFSKALAGEVRNLLAEVGQLRDERRQLQYEIAEIMSMKSNGGGGGGMPNGTGLALMGYDHPDALAYALTHHLDRSLSAPPDPHNPLDPSAPPDSAPTPPAWRTVHKHNRAERKPRGGKKGVAIGSGVGGPGGGPNQTPSFPPLEVSKTNIPAWTQWRPKLTLTLALFPFFYLPANPLLSPTPQHGLFPGVGSDSTPPPQARAGLFGSPSPPPPPPAK</sequence>
<feature type="compositionally biased region" description="Pro residues" evidence="2">
    <location>
        <begin position="160"/>
        <end position="180"/>
    </location>
</feature>